<evidence type="ECO:0000313" key="6">
    <source>
        <dbReference type="Proteomes" id="UP001205185"/>
    </source>
</evidence>
<gene>
    <name evidence="5" type="ORF">LV75_003459</name>
</gene>
<accession>A0ABT1IE74</accession>
<organism evidence="5 6">
    <name type="scientific">Actinokineospora diospyrosa</name>
    <dbReference type="NCBI Taxonomy" id="103728"/>
    <lineage>
        <taxon>Bacteria</taxon>
        <taxon>Bacillati</taxon>
        <taxon>Actinomycetota</taxon>
        <taxon>Actinomycetes</taxon>
        <taxon>Pseudonocardiales</taxon>
        <taxon>Pseudonocardiaceae</taxon>
        <taxon>Actinokineospora</taxon>
    </lineage>
</organism>
<evidence type="ECO:0000256" key="1">
    <source>
        <dbReference type="ARBA" id="ARBA00004196"/>
    </source>
</evidence>
<dbReference type="InterPro" id="IPR050490">
    <property type="entry name" value="Bact_solute-bd_prot1"/>
</dbReference>
<dbReference type="Proteomes" id="UP001205185">
    <property type="component" value="Unassembled WGS sequence"/>
</dbReference>
<dbReference type="SUPFAM" id="SSF53850">
    <property type="entry name" value="Periplasmic binding protein-like II"/>
    <property type="match status" value="1"/>
</dbReference>
<evidence type="ECO:0000256" key="2">
    <source>
        <dbReference type="ARBA" id="ARBA00008520"/>
    </source>
</evidence>
<sequence length="470" mass="51153">MTTTVLDIWVADLTFPGYMDWWHRQAAEFEAAHPEYRVDLRALGFFTAPQEISAAVAEGKGPAVAEYYFYMSQIARDTTDPDGRPRYTSVRRAIGDRTEILGEPVVVDDIIPAMRDYYTVDGDLWSMPSVGTTSVLYANTDHLAAAGLSELPTTWAGVEAACAALAEVKAGPTIGWANHGMFFQQALASQGGLLADNDNGRAGRAGTVDLASPQMLAWVRWWRDLHTAGHYEHTGTIPDWQGTFQSFAEQRVGLRISSSNDVNYMVSAAAGAGFGLQVGAWPYNSAVPYAGNAIAGSSLWLADGLDEATRDGALAFLQFTHSPRKAADRHKENSFLPLTHAAYDLLEEEGWFAAHPYHRVPSDQLAVYPDRPAGPGAAQWPPSRGALFGEFARAQDIMTHAMGDVLTRGDDPLERFTRATAEAQALLEAYNATCHSPVPGSAPETLRVEYFTDALSYSGADLDEVVRSQR</sequence>
<comment type="similarity">
    <text evidence="2">Belongs to the bacterial solute-binding protein 1 family.</text>
</comment>
<dbReference type="Pfam" id="PF13416">
    <property type="entry name" value="SBP_bac_8"/>
    <property type="match status" value="1"/>
</dbReference>
<evidence type="ECO:0000256" key="3">
    <source>
        <dbReference type="ARBA" id="ARBA00022448"/>
    </source>
</evidence>
<comment type="caution">
    <text evidence="5">The sequence shown here is derived from an EMBL/GenBank/DDBJ whole genome shotgun (WGS) entry which is preliminary data.</text>
</comment>
<evidence type="ECO:0000313" key="5">
    <source>
        <dbReference type="EMBL" id="MCP2270947.1"/>
    </source>
</evidence>
<keyword evidence="6" id="KW-1185">Reference proteome</keyword>
<dbReference type="EMBL" id="JAMTCO010000008">
    <property type="protein sequence ID" value="MCP2270947.1"/>
    <property type="molecule type" value="Genomic_DNA"/>
</dbReference>
<dbReference type="RefSeq" id="WP_253887907.1">
    <property type="nucleotide sequence ID" value="NZ_BAAAVB010000013.1"/>
</dbReference>
<reference evidence="5 6" key="1">
    <citation type="submission" date="2022-06" db="EMBL/GenBank/DDBJ databases">
        <title>Genomic Encyclopedia of Archaeal and Bacterial Type Strains, Phase II (KMG-II): from individual species to whole genera.</title>
        <authorList>
            <person name="Goeker M."/>
        </authorList>
    </citation>
    <scope>NUCLEOTIDE SEQUENCE [LARGE SCALE GENOMIC DNA]</scope>
    <source>
        <strain evidence="5 6">DSM 44255</strain>
    </source>
</reference>
<dbReference type="Gene3D" id="3.40.190.10">
    <property type="entry name" value="Periplasmic binding protein-like II"/>
    <property type="match status" value="2"/>
</dbReference>
<name>A0ABT1IE74_9PSEU</name>
<evidence type="ECO:0000256" key="4">
    <source>
        <dbReference type="ARBA" id="ARBA00022729"/>
    </source>
</evidence>
<comment type="subcellular location">
    <subcellularLocation>
        <location evidence="1">Cell envelope</location>
    </subcellularLocation>
</comment>
<keyword evidence="3" id="KW-0813">Transport</keyword>
<keyword evidence="4" id="KW-0732">Signal</keyword>
<dbReference type="PANTHER" id="PTHR43649:SF31">
    <property type="entry name" value="SN-GLYCEROL-3-PHOSPHATE-BINDING PERIPLASMIC PROTEIN UGPB"/>
    <property type="match status" value="1"/>
</dbReference>
<protein>
    <submittedName>
        <fullName evidence="5">Sn-glycerol 3-phosphate transport system substrate-binding protein</fullName>
    </submittedName>
</protein>
<dbReference type="PANTHER" id="PTHR43649">
    <property type="entry name" value="ARABINOSE-BINDING PROTEIN-RELATED"/>
    <property type="match status" value="1"/>
</dbReference>
<proteinExistence type="inferred from homology"/>
<dbReference type="InterPro" id="IPR006059">
    <property type="entry name" value="SBP"/>
</dbReference>